<evidence type="ECO:0000313" key="3">
    <source>
        <dbReference type="Proteomes" id="UP001159427"/>
    </source>
</evidence>
<feature type="non-terminal residue" evidence="2">
    <location>
        <position position="1"/>
    </location>
</feature>
<comment type="caution">
    <text evidence="2">The sequence shown here is derived from an EMBL/GenBank/DDBJ whole genome shotgun (WGS) entry which is preliminary data.</text>
</comment>
<protein>
    <recommendedName>
        <fullName evidence="1">Histidine N-acetyltransferase C-terminal domain-containing protein</fullName>
    </recommendedName>
</protein>
<accession>A0ABN8MNB6</accession>
<reference evidence="2 3" key="1">
    <citation type="submission" date="2022-05" db="EMBL/GenBank/DDBJ databases">
        <authorList>
            <consortium name="Genoscope - CEA"/>
            <person name="William W."/>
        </authorList>
    </citation>
    <scope>NUCLEOTIDE SEQUENCE [LARGE SCALE GENOMIC DNA]</scope>
</reference>
<dbReference type="SUPFAM" id="SSF55729">
    <property type="entry name" value="Acyl-CoA N-acyltransferases (Nat)"/>
    <property type="match status" value="1"/>
</dbReference>
<feature type="domain" description="Histidine N-acetyltransferase C-terminal" evidence="1">
    <location>
        <begin position="516"/>
        <end position="629"/>
    </location>
</feature>
<dbReference type="EMBL" id="CALNXI010000537">
    <property type="protein sequence ID" value="CAH3028837.1"/>
    <property type="molecule type" value="Genomic_DNA"/>
</dbReference>
<feature type="non-terminal residue" evidence="2">
    <location>
        <position position="646"/>
    </location>
</feature>
<dbReference type="PANTHER" id="PTHR47403">
    <property type="entry name" value="LOC100145250 PROTEIN"/>
    <property type="match status" value="1"/>
</dbReference>
<dbReference type="InterPro" id="IPR016181">
    <property type="entry name" value="Acyl_CoA_acyltransferase"/>
</dbReference>
<name>A0ABN8MNB6_9CNID</name>
<proteinExistence type="predicted"/>
<dbReference type="InterPro" id="IPR056483">
    <property type="entry name" value="Hisat_C"/>
</dbReference>
<organism evidence="2 3">
    <name type="scientific">Porites evermanni</name>
    <dbReference type="NCBI Taxonomy" id="104178"/>
    <lineage>
        <taxon>Eukaryota</taxon>
        <taxon>Metazoa</taxon>
        <taxon>Cnidaria</taxon>
        <taxon>Anthozoa</taxon>
        <taxon>Hexacorallia</taxon>
        <taxon>Scleractinia</taxon>
        <taxon>Fungiina</taxon>
        <taxon>Poritidae</taxon>
        <taxon>Porites</taxon>
    </lineage>
</organism>
<dbReference type="PANTHER" id="PTHR47403:SF6">
    <property type="entry name" value="N-ACETYLTRANSFERASE DOMAIN-CONTAINING PROTEIN"/>
    <property type="match status" value="1"/>
</dbReference>
<feature type="domain" description="Histidine N-acetyltransferase C-terminal" evidence="1">
    <location>
        <begin position="153"/>
        <end position="255"/>
    </location>
</feature>
<evidence type="ECO:0000313" key="2">
    <source>
        <dbReference type="EMBL" id="CAH3028837.1"/>
    </source>
</evidence>
<sequence>QLNWRLAKASDFDDVVKLSEGIYNGYDFIPLVIHQWLKRGYVAIMMLYADKKLIGLEAGHIVDGGKTLVRRGGRIAPNLRGQGLLRKMVPAWQQYVSAVFSKVSRQRFSTFVEVKAKGVIPFKKVLERDELSYFVEEKSKENFDRQLEIESCTQEYFSDVILSSAETQKLFPNNILVFDWCPYEPLRSNIELIPEKKHRLYFFVEKCSIKGSPRSFSYGVHTQTVKAKKWEATVYTDDPAVFEAHLLFQFKLAREIIEFWIGACREDFSRARAKEGGKDPSHGPLRLITSRSTLTLRKTMDFYYPWKNEAPKHKLSQNAKNLQLQDCFLFYISDRTFSTRINPQQLNWRLAKASDFDDVVKLSEGIYNGYDFIPVVFHQWLKRENVAIMMLYADNKLIGLEAGHIVDGGKTLVRRGGRIAPNLRGQGLLRKMVPALQQYVSAVFPKVSRERISTFVEIKAKGVSPFRLFKKVLERDELSYFVEEKSKENFDRRDIYPLEVPCADSAATKELKIESCTQEYFSDVILSSAETQKLFPNNILVFDWCPYEPLGSNIVLIPEKKHRLYFFVGKCFIKGCPKSFSYGVHTQTVKATKWEATVYTDDPAVFEAHLLYQFKLAREIIEGKFTFFSVQDRIMTPFARRVLGEI</sequence>
<dbReference type="Proteomes" id="UP001159427">
    <property type="component" value="Unassembled WGS sequence"/>
</dbReference>
<keyword evidence="3" id="KW-1185">Reference proteome</keyword>
<dbReference type="Pfam" id="PF24066">
    <property type="entry name" value="Hisat_C"/>
    <property type="match status" value="2"/>
</dbReference>
<evidence type="ECO:0000259" key="1">
    <source>
        <dbReference type="Pfam" id="PF24066"/>
    </source>
</evidence>
<gene>
    <name evidence="2" type="ORF">PEVE_00034983</name>
</gene>